<organism evidence="3 4">
    <name type="scientific">Quercus lobata</name>
    <name type="common">Valley oak</name>
    <dbReference type="NCBI Taxonomy" id="97700"/>
    <lineage>
        <taxon>Eukaryota</taxon>
        <taxon>Viridiplantae</taxon>
        <taxon>Streptophyta</taxon>
        <taxon>Embryophyta</taxon>
        <taxon>Tracheophyta</taxon>
        <taxon>Spermatophyta</taxon>
        <taxon>Magnoliopsida</taxon>
        <taxon>eudicotyledons</taxon>
        <taxon>Gunneridae</taxon>
        <taxon>Pentapetalae</taxon>
        <taxon>rosids</taxon>
        <taxon>fabids</taxon>
        <taxon>Fagales</taxon>
        <taxon>Fagaceae</taxon>
        <taxon>Quercus</taxon>
    </lineage>
</organism>
<reference evidence="3 4" key="1">
    <citation type="journal article" date="2016" name="G3 (Bethesda)">
        <title>First Draft Assembly and Annotation of the Genome of a California Endemic Oak Quercus lobata Nee (Fagaceae).</title>
        <authorList>
            <person name="Sork V.L."/>
            <person name="Fitz-Gibbon S.T."/>
            <person name="Puiu D."/>
            <person name="Crepeau M."/>
            <person name="Gugger P.F."/>
            <person name="Sherman R."/>
            <person name="Stevens K."/>
            <person name="Langley C.H."/>
            <person name="Pellegrini M."/>
            <person name="Salzberg S.L."/>
        </authorList>
    </citation>
    <scope>NUCLEOTIDE SEQUENCE [LARGE SCALE GENOMIC DNA]</scope>
    <source>
        <strain evidence="3 4">cv. SW786</strain>
    </source>
</reference>
<protein>
    <recommendedName>
        <fullName evidence="5">Pentatricopeptide repeat-containing protein</fullName>
    </recommendedName>
</protein>
<dbReference type="GO" id="GO:0009451">
    <property type="term" value="P:RNA modification"/>
    <property type="evidence" value="ECO:0007669"/>
    <property type="project" value="InterPro"/>
</dbReference>
<dbReference type="PANTHER" id="PTHR24015:SF2016">
    <property type="entry name" value="PENTATRICOPEPTIDE REPEAT-CONTAINING PROTEIN"/>
    <property type="match status" value="1"/>
</dbReference>
<keyword evidence="1" id="KW-0677">Repeat</keyword>
<dbReference type="InParanoid" id="A0A7N2L4S0"/>
<proteinExistence type="predicted"/>
<sequence>MCSKPLSRDKDAGNWVHSCVCQLGCDPFESNLNFNVILATAIMDMYAKCGNLRYARDLFNDMPQRNLVTWNSMIGAYNQYGCAVEALNLSFDMLIVGFVPDKAIFLSGIGACAHLGAPALGQSIHAYILKTNNGSDTFIGTELVDMYSKIGNTISSQEIFSKLEKKDEMAWASMVTSLAIHGLAKEAPNTFKRMIMLFLMRSHSLGFCAHVAMLGWLKRVKDILPQ</sequence>
<dbReference type="Gene3D" id="1.25.40.10">
    <property type="entry name" value="Tetratricopeptide repeat domain"/>
    <property type="match status" value="2"/>
</dbReference>
<name>A0A7N2L4S0_QUELO</name>
<dbReference type="InterPro" id="IPR011990">
    <property type="entry name" value="TPR-like_helical_dom_sf"/>
</dbReference>
<dbReference type="Proteomes" id="UP000594261">
    <property type="component" value="Chromosome 3"/>
</dbReference>
<dbReference type="OMA" id="DEMAWAS"/>
<keyword evidence="4" id="KW-1185">Reference proteome</keyword>
<dbReference type="GO" id="GO:0003723">
    <property type="term" value="F:RNA binding"/>
    <property type="evidence" value="ECO:0007669"/>
    <property type="project" value="InterPro"/>
</dbReference>
<dbReference type="Pfam" id="PF01535">
    <property type="entry name" value="PPR"/>
    <property type="match status" value="3"/>
</dbReference>
<dbReference type="Gramene" id="QL03p005389:mrna">
    <property type="protein sequence ID" value="QL03p005389:mrna:CDS:1"/>
    <property type="gene ID" value="QL03p005389"/>
</dbReference>
<evidence type="ECO:0008006" key="5">
    <source>
        <dbReference type="Google" id="ProtNLM"/>
    </source>
</evidence>
<dbReference type="NCBIfam" id="TIGR00756">
    <property type="entry name" value="PPR"/>
    <property type="match status" value="2"/>
</dbReference>
<feature type="repeat" description="PPR" evidence="2">
    <location>
        <begin position="66"/>
        <end position="100"/>
    </location>
</feature>
<evidence type="ECO:0000313" key="4">
    <source>
        <dbReference type="Proteomes" id="UP000594261"/>
    </source>
</evidence>
<evidence type="ECO:0000313" key="3">
    <source>
        <dbReference type="EnsemblPlants" id="QL03p005389:mrna:CDS:1"/>
    </source>
</evidence>
<evidence type="ECO:0000256" key="2">
    <source>
        <dbReference type="PROSITE-ProRule" id="PRU00708"/>
    </source>
</evidence>
<dbReference type="EnsemblPlants" id="QL03p005389:mrna">
    <property type="protein sequence ID" value="QL03p005389:mrna:CDS:1"/>
    <property type="gene ID" value="QL03p005389"/>
</dbReference>
<dbReference type="EMBL" id="LRBV02000003">
    <property type="status" value="NOT_ANNOTATED_CDS"/>
    <property type="molecule type" value="Genomic_DNA"/>
</dbReference>
<dbReference type="InterPro" id="IPR002885">
    <property type="entry name" value="PPR_rpt"/>
</dbReference>
<dbReference type="PROSITE" id="PS51375">
    <property type="entry name" value="PPR"/>
    <property type="match status" value="1"/>
</dbReference>
<evidence type="ECO:0000256" key="1">
    <source>
        <dbReference type="ARBA" id="ARBA00022737"/>
    </source>
</evidence>
<dbReference type="PANTHER" id="PTHR24015">
    <property type="entry name" value="OS07G0578800 PROTEIN-RELATED"/>
    <property type="match status" value="1"/>
</dbReference>
<dbReference type="InterPro" id="IPR046960">
    <property type="entry name" value="PPR_At4g14850-like_plant"/>
</dbReference>
<accession>A0A7N2L4S0</accession>
<reference evidence="3" key="2">
    <citation type="submission" date="2021-01" db="UniProtKB">
        <authorList>
            <consortium name="EnsemblPlants"/>
        </authorList>
    </citation>
    <scope>IDENTIFICATION</scope>
</reference>
<dbReference type="AlphaFoldDB" id="A0A7N2L4S0"/>